<proteinExistence type="predicted"/>
<organism evidence="2 3">
    <name type="scientific">Peronospora matthiolae</name>
    <dbReference type="NCBI Taxonomy" id="2874970"/>
    <lineage>
        <taxon>Eukaryota</taxon>
        <taxon>Sar</taxon>
        <taxon>Stramenopiles</taxon>
        <taxon>Oomycota</taxon>
        <taxon>Peronosporomycetes</taxon>
        <taxon>Peronosporales</taxon>
        <taxon>Peronosporaceae</taxon>
        <taxon>Peronospora</taxon>
    </lineage>
</organism>
<dbReference type="AlphaFoldDB" id="A0AAV1U918"/>
<dbReference type="EMBL" id="CAKLBY020000153">
    <property type="protein sequence ID" value="CAK7929818.1"/>
    <property type="molecule type" value="Genomic_DNA"/>
</dbReference>
<accession>A0AAV1U918</accession>
<comment type="caution">
    <text evidence="2">The sequence shown here is derived from an EMBL/GenBank/DDBJ whole genome shotgun (WGS) entry which is preliminary data.</text>
</comment>
<evidence type="ECO:0000313" key="3">
    <source>
        <dbReference type="Proteomes" id="UP001162060"/>
    </source>
</evidence>
<gene>
    <name evidence="2" type="ORF">PM001_LOCUS14968</name>
</gene>
<sequence length="107" mass="11971">MGTRRRTDRAFRVGGSKSDFGPSVNCKVRRQKRVTQEEDGDDDDEMRGWREADGRSSSFRRRDVNARQNGLALLVVASGSLSASSLASRQFTRLGVCMWKIDSTKSV</sequence>
<feature type="compositionally biased region" description="Basic and acidic residues" evidence="1">
    <location>
        <begin position="46"/>
        <end position="61"/>
    </location>
</feature>
<reference evidence="2" key="1">
    <citation type="submission" date="2024-01" db="EMBL/GenBank/DDBJ databases">
        <authorList>
            <person name="Webb A."/>
        </authorList>
    </citation>
    <scope>NUCLEOTIDE SEQUENCE</scope>
    <source>
        <strain evidence="2">Pm1</strain>
    </source>
</reference>
<feature type="region of interest" description="Disordered" evidence="1">
    <location>
        <begin position="1"/>
        <end position="61"/>
    </location>
</feature>
<evidence type="ECO:0000313" key="2">
    <source>
        <dbReference type="EMBL" id="CAK7929818.1"/>
    </source>
</evidence>
<name>A0AAV1U918_9STRA</name>
<evidence type="ECO:0000256" key="1">
    <source>
        <dbReference type="SAM" id="MobiDB-lite"/>
    </source>
</evidence>
<protein>
    <submittedName>
        <fullName evidence="2">Uncharacterized protein</fullName>
    </submittedName>
</protein>
<dbReference type="Proteomes" id="UP001162060">
    <property type="component" value="Unassembled WGS sequence"/>
</dbReference>